<dbReference type="PANTHER" id="PTHR47027">
    <property type="entry name" value="REVERSE TRANSCRIPTASE DOMAIN-CONTAINING PROTEIN"/>
    <property type="match status" value="1"/>
</dbReference>
<evidence type="ECO:0000259" key="1">
    <source>
        <dbReference type="Pfam" id="PF20049"/>
    </source>
</evidence>
<dbReference type="AlphaFoldDB" id="A0AAV4F9G7"/>
<name>A0AAV4F9G7_9GAST</name>
<keyword evidence="2" id="KW-0695">RNA-directed DNA polymerase</keyword>
<dbReference type="Proteomes" id="UP000762676">
    <property type="component" value="Unassembled WGS sequence"/>
</dbReference>
<evidence type="ECO:0000313" key="3">
    <source>
        <dbReference type="Proteomes" id="UP000762676"/>
    </source>
</evidence>
<accession>A0AAV4F9G7</accession>
<proteinExistence type="predicted"/>
<organism evidence="2 3">
    <name type="scientific">Elysia marginata</name>
    <dbReference type="NCBI Taxonomy" id="1093978"/>
    <lineage>
        <taxon>Eukaryota</taxon>
        <taxon>Metazoa</taxon>
        <taxon>Spiralia</taxon>
        <taxon>Lophotrochozoa</taxon>
        <taxon>Mollusca</taxon>
        <taxon>Gastropoda</taxon>
        <taxon>Heterobranchia</taxon>
        <taxon>Euthyneura</taxon>
        <taxon>Panpulmonata</taxon>
        <taxon>Sacoglossa</taxon>
        <taxon>Placobranchoidea</taxon>
        <taxon>Plakobranchidae</taxon>
        <taxon>Elysia</taxon>
    </lineage>
</organism>
<sequence>MVEEAERTGLRINISKTESMGINNNGDDPLRLHEKKCIKDAEKFVYLVSAVSKSGGPGEEIKCGLNKVRQAFNTLRQISRSTTLILHNEIRIFKTNVKSALLYGSDTWRMTKTSTRSLQAFINRCHRNFLNVR</sequence>
<dbReference type="PANTHER" id="PTHR47027:SF25">
    <property type="entry name" value="REVERSE TRANSCRIPTASE DOMAIN-CONTAINING PROTEIN"/>
    <property type="match status" value="1"/>
</dbReference>
<comment type="caution">
    <text evidence="2">The sequence shown here is derived from an EMBL/GenBank/DDBJ whole genome shotgun (WGS) entry which is preliminary data.</text>
</comment>
<reference evidence="2 3" key="1">
    <citation type="journal article" date="2021" name="Elife">
        <title>Chloroplast acquisition without the gene transfer in kleptoplastic sea slugs, Plakobranchus ocellatus.</title>
        <authorList>
            <person name="Maeda T."/>
            <person name="Takahashi S."/>
            <person name="Yoshida T."/>
            <person name="Shimamura S."/>
            <person name="Takaki Y."/>
            <person name="Nagai Y."/>
            <person name="Toyoda A."/>
            <person name="Suzuki Y."/>
            <person name="Arimoto A."/>
            <person name="Ishii H."/>
            <person name="Satoh N."/>
            <person name="Nishiyama T."/>
            <person name="Hasebe M."/>
            <person name="Maruyama T."/>
            <person name="Minagawa J."/>
            <person name="Obokata J."/>
            <person name="Shigenobu S."/>
        </authorList>
    </citation>
    <scope>NUCLEOTIDE SEQUENCE [LARGE SCALE GENOMIC DNA]</scope>
</reference>
<dbReference type="InterPro" id="IPR045609">
    <property type="entry name" value="DUF6451"/>
</dbReference>
<dbReference type="Pfam" id="PF20049">
    <property type="entry name" value="DUF6451"/>
    <property type="match status" value="1"/>
</dbReference>
<dbReference type="EMBL" id="BMAT01000636">
    <property type="protein sequence ID" value="GFR70013.1"/>
    <property type="molecule type" value="Genomic_DNA"/>
</dbReference>
<evidence type="ECO:0000313" key="2">
    <source>
        <dbReference type="EMBL" id="GFR70013.1"/>
    </source>
</evidence>
<keyword evidence="3" id="KW-1185">Reference proteome</keyword>
<keyword evidence="2" id="KW-0548">Nucleotidyltransferase</keyword>
<gene>
    <name evidence="2" type="ORF">ElyMa_000317300</name>
</gene>
<protein>
    <submittedName>
        <fullName evidence="2">LINE-1 reverse transcriptase-like protein</fullName>
    </submittedName>
</protein>
<feature type="domain" description="DUF6451" evidence="1">
    <location>
        <begin position="71"/>
        <end position="103"/>
    </location>
</feature>
<keyword evidence="2" id="KW-0808">Transferase</keyword>
<dbReference type="GO" id="GO:0003964">
    <property type="term" value="F:RNA-directed DNA polymerase activity"/>
    <property type="evidence" value="ECO:0007669"/>
    <property type="project" value="UniProtKB-KW"/>
</dbReference>